<evidence type="ECO:0000313" key="2">
    <source>
        <dbReference type="EMBL" id="TCV96176.1"/>
    </source>
</evidence>
<name>A0A4R3YUT4_9GAMM</name>
<evidence type="ECO:0008006" key="4">
    <source>
        <dbReference type="Google" id="ProtNLM"/>
    </source>
</evidence>
<keyword evidence="3" id="KW-1185">Reference proteome</keyword>
<dbReference type="EMBL" id="SMCS01000002">
    <property type="protein sequence ID" value="TCV96176.1"/>
    <property type="molecule type" value="Genomic_DNA"/>
</dbReference>
<evidence type="ECO:0000313" key="3">
    <source>
        <dbReference type="Proteomes" id="UP000295645"/>
    </source>
</evidence>
<organism evidence="2 3">
    <name type="scientific">Luteibacter rhizovicinus</name>
    <dbReference type="NCBI Taxonomy" id="242606"/>
    <lineage>
        <taxon>Bacteria</taxon>
        <taxon>Pseudomonadati</taxon>
        <taxon>Pseudomonadota</taxon>
        <taxon>Gammaproteobacteria</taxon>
        <taxon>Lysobacterales</taxon>
        <taxon>Rhodanobacteraceae</taxon>
        <taxon>Luteibacter</taxon>
    </lineage>
</organism>
<feature type="chain" id="PRO_5020251120" description="Lipoprotein" evidence="1">
    <location>
        <begin position="19"/>
        <end position="137"/>
    </location>
</feature>
<keyword evidence="1" id="KW-0732">Signal</keyword>
<dbReference type="PROSITE" id="PS51257">
    <property type="entry name" value="PROKAR_LIPOPROTEIN"/>
    <property type="match status" value="1"/>
</dbReference>
<dbReference type="RefSeq" id="WP_132142380.1">
    <property type="nucleotide sequence ID" value="NZ_SMCS01000002.1"/>
</dbReference>
<evidence type="ECO:0000256" key="1">
    <source>
        <dbReference type="SAM" id="SignalP"/>
    </source>
</evidence>
<accession>A0A4R3YUT4</accession>
<sequence>MRLAVLVPCILLCTLVAACSRPSSGSKQTSVCDIRAHPELFEGRSVRLHAQYVTDGIHGAAIVDPSCGKALAVDSAGKDVNWAPVDRVVDGVGYQGSVGKTIEADFVGVFSGKVGHGVLYVTGVSNVTYSMKGPEAK</sequence>
<dbReference type="AlphaFoldDB" id="A0A4R3YUT4"/>
<proteinExistence type="predicted"/>
<comment type="caution">
    <text evidence="2">The sequence shown here is derived from an EMBL/GenBank/DDBJ whole genome shotgun (WGS) entry which is preliminary data.</text>
</comment>
<protein>
    <recommendedName>
        <fullName evidence="4">Lipoprotein</fullName>
    </recommendedName>
</protein>
<dbReference type="Proteomes" id="UP000295645">
    <property type="component" value="Unassembled WGS sequence"/>
</dbReference>
<feature type="signal peptide" evidence="1">
    <location>
        <begin position="1"/>
        <end position="18"/>
    </location>
</feature>
<gene>
    <name evidence="2" type="ORF">EC912_102526</name>
</gene>
<reference evidence="2 3" key="1">
    <citation type="submission" date="2019-03" db="EMBL/GenBank/DDBJ databases">
        <title>Above-ground endophytic microbial communities from plants in different locations in the United States.</title>
        <authorList>
            <person name="Frank C."/>
        </authorList>
    </citation>
    <scope>NUCLEOTIDE SEQUENCE [LARGE SCALE GENOMIC DNA]</scope>
    <source>
        <strain evidence="2 3">LP_13_YM</strain>
    </source>
</reference>